<dbReference type="Proteomes" id="UP000053411">
    <property type="component" value="Unassembled WGS sequence"/>
</dbReference>
<feature type="compositionally biased region" description="Basic and acidic residues" evidence="1">
    <location>
        <begin position="91"/>
        <end position="104"/>
    </location>
</feature>
<organism evidence="2 3">
    <name type="scientific">Fonsecaea multimorphosa CBS 102226</name>
    <dbReference type="NCBI Taxonomy" id="1442371"/>
    <lineage>
        <taxon>Eukaryota</taxon>
        <taxon>Fungi</taxon>
        <taxon>Dikarya</taxon>
        <taxon>Ascomycota</taxon>
        <taxon>Pezizomycotina</taxon>
        <taxon>Eurotiomycetes</taxon>
        <taxon>Chaetothyriomycetidae</taxon>
        <taxon>Chaetothyriales</taxon>
        <taxon>Herpotrichiellaceae</taxon>
        <taxon>Fonsecaea</taxon>
    </lineage>
</organism>
<proteinExistence type="predicted"/>
<gene>
    <name evidence="2" type="ORF">Z520_11762</name>
</gene>
<dbReference type="RefSeq" id="XP_016626709.1">
    <property type="nucleotide sequence ID" value="XM_016782250.1"/>
</dbReference>
<evidence type="ECO:0000313" key="2">
    <source>
        <dbReference type="EMBL" id="KIX92586.1"/>
    </source>
</evidence>
<dbReference type="VEuPathDB" id="FungiDB:Z520_11762"/>
<dbReference type="EMBL" id="KN848103">
    <property type="protein sequence ID" value="KIX92586.1"/>
    <property type="molecule type" value="Genomic_DNA"/>
</dbReference>
<reference evidence="2 3" key="1">
    <citation type="submission" date="2015-01" db="EMBL/GenBank/DDBJ databases">
        <title>The Genome Sequence of Fonsecaea multimorphosa CBS 102226.</title>
        <authorList>
            <consortium name="The Broad Institute Genomics Platform"/>
            <person name="Cuomo C."/>
            <person name="de Hoog S."/>
            <person name="Gorbushina A."/>
            <person name="Stielow B."/>
            <person name="Teixiera M."/>
            <person name="Abouelleil A."/>
            <person name="Chapman S.B."/>
            <person name="Priest M."/>
            <person name="Young S.K."/>
            <person name="Wortman J."/>
            <person name="Nusbaum C."/>
            <person name="Birren B."/>
        </authorList>
    </citation>
    <scope>NUCLEOTIDE SEQUENCE [LARGE SCALE GENOMIC DNA]</scope>
    <source>
        <strain evidence="2 3">CBS 102226</strain>
    </source>
</reference>
<dbReference type="STRING" id="1442371.A0A0D2I5N7"/>
<name>A0A0D2I5N7_9EURO</name>
<dbReference type="OrthoDB" id="4118642at2759"/>
<sequence length="118" mass="13756">MSALASMRTLRPIFSDHQNIRGPFFLCLTDLHQSNTLVDQHWNIQYIIDLELVAVLPPSFLQPPYWLTNEAVDPITPESYQKQHEEFLKPFEGDERALKTERNPLPKSTVMHRAQSIR</sequence>
<feature type="region of interest" description="Disordered" evidence="1">
    <location>
        <begin position="91"/>
        <end position="118"/>
    </location>
</feature>
<evidence type="ECO:0000313" key="3">
    <source>
        <dbReference type="Proteomes" id="UP000053411"/>
    </source>
</evidence>
<accession>A0A0D2I5N7</accession>
<dbReference type="GeneID" id="27717508"/>
<keyword evidence="3" id="KW-1185">Reference proteome</keyword>
<dbReference type="AlphaFoldDB" id="A0A0D2I5N7"/>
<evidence type="ECO:0000256" key="1">
    <source>
        <dbReference type="SAM" id="MobiDB-lite"/>
    </source>
</evidence>
<evidence type="ECO:0008006" key="4">
    <source>
        <dbReference type="Google" id="ProtNLM"/>
    </source>
</evidence>
<protein>
    <recommendedName>
        <fullName evidence="4">Aminoglycoside phosphotransferase domain-containing protein</fullName>
    </recommendedName>
</protein>